<organism evidence="6 7">
    <name type="scientific">Lentzea xinjiangensis</name>
    <dbReference type="NCBI Taxonomy" id="402600"/>
    <lineage>
        <taxon>Bacteria</taxon>
        <taxon>Bacillati</taxon>
        <taxon>Actinomycetota</taxon>
        <taxon>Actinomycetes</taxon>
        <taxon>Pseudonocardiales</taxon>
        <taxon>Pseudonocardiaceae</taxon>
        <taxon>Lentzea</taxon>
    </lineage>
</organism>
<evidence type="ECO:0000313" key="7">
    <source>
        <dbReference type="Proteomes" id="UP000199352"/>
    </source>
</evidence>
<feature type="domain" description="HTH tetR-type" evidence="5">
    <location>
        <begin position="12"/>
        <end position="72"/>
    </location>
</feature>
<dbReference type="SUPFAM" id="SSF46689">
    <property type="entry name" value="Homeodomain-like"/>
    <property type="match status" value="1"/>
</dbReference>
<dbReference type="STRING" id="402600.SAMN05216188_110271"/>
<dbReference type="EMBL" id="FOFR01000010">
    <property type="protein sequence ID" value="SER36694.1"/>
    <property type="molecule type" value="Genomic_DNA"/>
</dbReference>
<dbReference type="Pfam" id="PF00440">
    <property type="entry name" value="TetR_N"/>
    <property type="match status" value="1"/>
</dbReference>
<reference evidence="7" key="1">
    <citation type="submission" date="2016-10" db="EMBL/GenBank/DDBJ databases">
        <authorList>
            <person name="Varghese N."/>
            <person name="Submissions S."/>
        </authorList>
    </citation>
    <scope>NUCLEOTIDE SEQUENCE [LARGE SCALE GENOMIC DNA]</scope>
    <source>
        <strain evidence="7">CGMCC 4.3525</strain>
    </source>
</reference>
<evidence type="ECO:0000259" key="5">
    <source>
        <dbReference type="PROSITE" id="PS50977"/>
    </source>
</evidence>
<evidence type="ECO:0000256" key="3">
    <source>
        <dbReference type="ARBA" id="ARBA00023163"/>
    </source>
</evidence>
<evidence type="ECO:0000313" key="6">
    <source>
        <dbReference type="EMBL" id="SER36694.1"/>
    </source>
</evidence>
<keyword evidence="1" id="KW-0805">Transcription regulation</keyword>
<dbReference type="RefSeq" id="WP_089953622.1">
    <property type="nucleotide sequence ID" value="NZ_FOFR01000010.1"/>
</dbReference>
<gene>
    <name evidence="6" type="ORF">SAMN05216188_110271</name>
</gene>
<dbReference type="GO" id="GO:0000976">
    <property type="term" value="F:transcription cis-regulatory region binding"/>
    <property type="evidence" value="ECO:0007669"/>
    <property type="project" value="TreeGrafter"/>
</dbReference>
<dbReference type="AlphaFoldDB" id="A0A1H9NL05"/>
<keyword evidence="3" id="KW-0804">Transcription</keyword>
<evidence type="ECO:0000256" key="4">
    <source>
        <dbReference type="PROSITE-ProRule" id="PRU00335"/>
    </source>
</evidence>
<sequence length="198" mass="22058">MPASTRRARERANTHQRIIEAALHVLEDEGVAALTIRRIATDVEYSAPIVYRHFANKDALLLELVAHGHRLLLAELRHAAQERDVDRRMKRVAAEYVRFAGEHPHLHQVMNAPVADEDERRRAVEPAIAALRDLLTAWSAAHGVDLADPDQACEIIWGTLYGIASLGHTGTDRACHLAEEALRAILLGWRTEAPRDSG</sequence>
<dbReference type="GO" id="GO:0003700">
    <property type="term" value="F:DNA-binding transcription factor activity"/>
    <property type="evidence" value="ECO:0007669"/>
    <property type="project" value="TreeGrafter"/>
</dbReference>
<dbReference type="Gene3D" id="1.10.357.10">
    <property type="entry name" value="Tetracycline Repressor, domain 2"/>
    <property type="match status" value="1"/>
</dbReference>
<evidence type="ECO:0000256" key="1">
    <source>
        <dbReference type="ARBA" id="ARBA00023015"/>
    </source>
</evidence>
<dbReference type="InterPro" id="IPR050109">
    <property type="entry name" value="HTH-type_TetR-like_transc_reg"/>
</dbReference>
<protein>
    <submittedName>
        <fullName evidence="6">Transcriptional regulator, TetR family</fullName>
    </submittedName>
</protein>
<keyword evidence="2 4" id="KW-0238">DNA-binding</keyword>
<dbReference type="PRINTS" id="PR00455">
    <property type="entry name" value="HTHTETR"/>
</dbReference>
<keyword evidence="7" id="KW-1185">Reference proteome</keyword>
<dbReference type="InterPro" id="IPR025996">
    <property type="entry name" value="MT1864/Rv1816-like_C"/>
</dbReference>
<dbReference type="PANTHER" id="PTHR30055:SF220">
    <property type="entry name" value="TETR-FAMILY REGULATORY PROTEIN"/>
    <property type="match status" value="1"/>
</dbReference>
<dbReference type="Proteomes" id="UP000199352">
    <property type="component" value="Unassembled WGS sequence"/>
</dbReference>
<dbReference type="InterPro" id="IPR009057">
    <property type="entry name" value="Homeodomain-like_sf"/>
</dbReference>
<dbReference type="PROSITE" id="PS50977">
    <property type="entry name" value="HTH_TETR_2"/>
    <property type="match status" value="1"/>
</dbReference>
<feature type="DNA-binding region" description="H-T-H motif" evidence="4">
    <location>
        <begin position="35"/>
        <end position="54"/>
    </location>
</feature>
<name>A0A1H9NL05_9PSEU</name>
<dbReference type="Pfam" id="PF13305">
    <property type="entry name" value="TetR_C_33"/>
    <property type="match status" value="1"/>
</dbReference>
<dbReference type="SUPFAM" id="SSF48498">
    <property type="entry name" value="Tetracyclin repressor-like, C-terminal domain"/>
    <property type="match status" value="1"/>
</dbReference>
<dbReference type="InterPro" id="IPR036271">
    <property type="entry name" value="Tet_transcr_reg_TetR-rel_C_sf"/>
</dbReference>
<dbReference type="PANTHER" id="PTHR30055">
    <property type="entry name" value="HTH-TYPE TRANSCRIPTIONAL REGULATOR RUTR"/>
    <property type="match status" value="1"/>
</dbReference>
<dbReference type="OrthoDB" id="3173376at2"/>
<proteinExistence type="predicted"/>
<accession>A0A1H9NL05</accession>
<dbReference type="InterPro" id="IPR001647">
    <property type="entry name" value="HTH_TetR"/>
</dbReference>
<evidence type="ECO:0000256" key="2">
    <source>
        <dbReference type="ARBA" id="ARBA00023125"/>
    </source>
</evidence>